<dbReference type="AlphaFoldDB" id="A0A2U3PC60"/>
<sequence>MKRLLAGTLATVLVGSVGGLGITAATADPGMPWMPVPPSPIGDDANAKVVYALGGARAPGIPWRDYTNRAGSEYFPNAKRDLIDYPAGAPFSWVPQALFPGPRDNVTIGQAADQATNSLDRAVRHGTEPAAAVGLSQGTLALDQEQVRLANDPNAPPPDKLQFTTIGDPMGTHAFGSSFLAGIFKPGDYVPFIDYTVPRPVESQYDTNRVIASYDGLADFPDRPDNMLADANAFIGSAIVHTPAAFTGPGDVPPENIRTEVNSRGAKTTTYLVPVNHLPLTLPLRYLGWSDGLVDQIDAVLKPQIDAGYSRNDNVLNRPTTVEPNGMDPVGILDPATRDSIENGFAQLRAILPPPPG</sequence>
<dbReference type="Pfam" id="PF08237">
    <property type="entry name" value="PE-PPE"/>
    <property type="match status" value="1"/>
</dbReference>
<accession>A0A2U3PC60</accession>
<dbReference type="Proteomes" id="UP000240424">
    <property type="component" value="Unassembled WGS sequence"/>
</dbReference>
<dbReference type="EMBL" id="FUEZ01000004">
    <property type="protein sequence ID" value="SPM41322.1"/>
    <property type="molecule type" value="Genomic_DNA"/>
</dbReference>
<dbReference type="RefSeq" id="WP_077079960.1">
    <property type="nucleotide sequence ID" value="NZ_FUEZ01000004.1"/>
</dbReference>
<dbReference type="OrthoDB" id="5168602at2"/>
<dbReference type="InterPro" id="IPR013228">
    <property type="entry name" value="PE-PPE_C"/>
</dbReference>
<evidence type="ECO:0000313" key="2">
    <source>
        <dbReference type="EMBL" id="SPM41322.1"/>
    </source>
</evidence>
<gene>
    <name evidence="2" type="ORF">MNAB215_3527</name>
</gene>
<evidence type="ECO:0000259" key="1">
    <source>
        <dbReference type="Pfam" id="PF08237"/>
    </source>
</evidence>
<proteinExistence type="predicted"/>
<reference evidence="2 3" key="1">
    <citation type="submission" date="2017-01" db="EMBL/GenBank/DDBJ databases">
        <authorList>
            <consortium name="Urmite Genomes"/>
        </authorList>
    </citation>
    <scope>NUCLEOTIDE SEQUENCE [LARGE SCALE GENOMIC DNA]</scope>
    <source>
        <strain evidence="2 3">AB215</strain>
    </source>
</reference>
<feature type="domain" description="PE-PPE" evidence="1">
    <location>
        <begin position="76"/>
        <end position="310"/>
    </location>
</feature>
<name>A0A2U3PC60_9MYCO</name>
<evidence type="ECO:0000313" key="3">
    <source>
        <dbReference type="Proteomes" id="UP000240424"/>
    </source>
</evidence>
<protein>
    <submittedName>
        <fullName evidence="2">PE protein</fullName>
    </submittedName>
</protein>
<keyword evidence="3" id="KW-1185">Reference proteome</keyword>
<dbReference type="STRING" id="1841861.GCA_900157365_01846"/>
<organism evidence="2 3">
    <name type="scientific">Mycobacterium numidiamassiliense</name>
    <dbReference type="NCBI Taxonomy" id="1841861"/>
    <lineage>
        <taxon>Bacteria</taxon>
        <taxon>Bacillati</taxon>
        <taxon>Actinomycetota</taxon>
        <taxon>Actinomycetes</taxon>
        <taxon>Mycobacteriales</taxon>
        <taxon>Mycobacteriaceae</taxon>
        <taxon>Mycobacterium</taxon>
    </lineage>
</organism>